<name>A0ABD2JRT4_9BILA</name>
<comment type="caution">
    <text evidence="1">The sequence shown here is derived from an EMBL/GenBank/DDBJ whole genome shotgun (WGS) entry which is preliminary data.</text>
</comment>
<proteinExistence type="predicted"/>
<dbReference type="Gene3D" id="3.20.20.70">
    <property type="entry name" value="Aldolase class I"/>
    <property type="match status" value="1"/>
</dbReference>
<reference evidence="1 2" key="1">
    <citation type="submission" date="2024-10" db="EMBL/GenBank/DDBJ databases">
        <authorList>
            <person name="Kim D."/>
        </authorList>
    </citation>
    <scope>NUCLEOTIDE SEQUENCE [LARGE SCALE GENOMIC DNA]</scope>
    <source>
        <strain evidence="1">BH-2024</strain>
    </source>
</reference>
<accession>A0ABD2JRT4</accession>
<evidence type="ECO:0000313" key="2">
    <source>
        <dbReference type="Proteomes" id="UP001620626"/>
    </source>
</evidence>
<dbReference type="EMBL" id="JBICBT010000915">
    <property type="protein sequence ID" value="KAL3093329.1"/>
    <property type="molecule type" value="Genomic_DNA"/>
</dbReference>
<protein>
    <submittedName>
        <fullName evidence="1">Uncharacterized protein</fullName>
    </submittedName>
</protein>
<dbReference type="Proteomes" id="UP001620626">
    <property type="component" value="Unassembled WGS sequence"/>
</dbReference>
<dbReference type="AlphaFoldDB" id="A0ABD2JRT4"/>
<dbReference type="InterPro" id="IPR013785">
    <property type="entry name" value="Aldolase_TIM"/>
</dbReference>
<sequence length="87" mass="9621">MTPNLTDVRVLAQAARDGGADGVTATNTVSGGTALRWHCVAKYFTGASPRFVYYTIRLSLDSSTTRFVYSAKNTRFVYSAKKPRFVY</sequence>
<evidence type="ECO:0000313" key="1">
    <source>
        <dbReference type="EMBL" id="KAL3093329.1"/>
    </source>
</evidence>
<keyword evidence="2" id="KW-1185">Reference proteome</keyword>
<gene>
    <name evidence="1" type="ORF">niasHT_023806</name>
</gene>
<organism evidence="1 2">
    <name type="scientific">Heterodera trifolii</name>
    <dbReference type="NCBI Taxonomy" id="157864"/>
    <lineage>
        <taxon>Eukaryota</taxon>
        <taxon>Metazoa</taxon>
        <taxon>Ecdysozoa</taxon>
        <taxon>Nematoda</taxon>
        <taxon>Chromadorea</taxon>
        <taxon>Rhabditida</taxon>
        <taxon>Tylenchina</taxon>
        <taxon>Tylenchomorpha</taxon>
        <taxon>Tylenchoidea</taxon>
        <taxon>Heteroderidae</taxon>
        <taxon>Heteroderinae</taxon>
        <taxon>Heterodera</taxon>
    </lineage>
</organism>
<dbReference type="SUPFAM" id="SSF51395">
    <property type="entry name" value="FMN-linked oxidoreductases"/>
    <property type="match status" value="1"/>
</dbReference>